<dbReference type="GO" id="GO:0005634">
    <property type="term" value="C:nucleus"/>
    <property type="evidence" value="ECO:0007669"/>
    <property type="project" value="UniProtKB-SubCell"/>
</dbReference>
<dbReference type="SUPFAM" id="SSF144217">
    <property type="entry name" value="CSL zinc finger"/>
    <property type="match status" value="1"/>
</dbReference>
<protein>
    <recommendedName>
        <fullName evidence="5">Diphthamide biosynthesis protein 4</fullName>
    </recommendedName>
</protein>
<dbReference type="InterPro" id="IPR007872">
    <property type="entry name" value="DPH_MB_dom"/>
</dbReference>
<evidence type="ECO:0000313" key="15">
    <source>
        <dbReference type="Proteomes" id="UP000189513"/>
    </source>
</evidence>
<dbReference type="Pfam" id="PF00226">
    <property type="entry name" value="DnaJ"/>
    <property type="match status" value="1"/>
</dbReference>
<dbReference type="PRINTS" id="PR00625">
    <property type="entry name" value="JDOMAIN"/>
</dbReference>
<evidence type="ECO:0000256" key="8">
    <source>
        <dbReference type="ARBA" id="ARBA00022833"/>
    </source>
</evidence>
<dbReference type="EMBL" id="MPUK01000005">
    <property type="protein sequence ID" value="ONH67100.1"/>
    <property type="molecule type" value="Genomic_DNA"/>
</dbReference>
<dbReference type="PROSITE" id="PS50076">
    <property type="entry name" value="DNAJ_2"/>
    <property type="match status" value="1"/>
</dbReference>
<proteinExistence type="inferred from homology"/>
<comment type="subcellular location">
    <subcellularLocation>
        <location evidence="3">Cytoplasm</location>
    </subcellularLocation>
    <subcellularLocation>
        <location evidence="2">Nucleus</location>
    </subcellularLocation>
</comment>
<dbReference type="PANTHER" id="PTHR21454">
    <property type="entry name" value="DPH3 HOMOLOG-RELATED"/>
    <property type="match status" value="1"/>
</dbReference>
<comment type="function">
    <text evidence="1">Required for the first step of diphthamide biosynthesis, the transfer of 3-amino-3-carboxypropyl from S-adenosyl-L-methionine to a histidine residue. Diphthamide is a post-translational modification of histidine which occurs in elongation factor 2.</text>
</comment>
<evidence type="ECO:0000313" key="14">
    <source>
        <dbReference type="EMBL" id="ONH67100.1"/>
    </source>
</evidence>
<evidence type="ECO:0000256" key="3">
    <source>
        <dbReference type="ARBA" id="ARBA00004496"/>
    </source>
</evidence>
<sequence>MNSITQKSHYELLGVEPTASSLEIKAAYREKLLSTHPDKTKEVVSTDIINQIKQAYITLSDSNLRSEYDADLQESFKKSGLISSGDGLDIFSLDDFKCEMIGIGEDEMAVFKKDCPRCTTQDGFELNEADLEQSGTRDGAGGYEIIVQCAACSLWLKVKYYDLDDEDDDKDEE</sequence>
<dbReference type="Pfam" id="PF05207">
    <property type="entry name" value="Zn_ribbon_CSL"/>
    <property type="match status" value="1"/>
</dbReference>
<organism evidence="13">
    <name type="scientific">Cyberlindnera fabianii</name>
    <name type="common">Yeast</name>
    <name type="synonym">Hansenula fabianii</name>
    <dbReference type="NCBI Taxonomy" id="36022"/>
    <lineage>
        <taxon>Eukaryota</taxon>
        <taxon>Fungi</taxon>
        <taxon>Dikarya</taxon>
        <taxon>Ascomycota</taxon>
        <taxon>Saccharomycotina</taxon>
        <taxon>Saccharomycetes</taxon>
        <taxon>Phaffomycetales</taxon>
        <taxon>Phaffomycetaceae</taxon>
        <taxon>Cyberlindnera</taxon>
    </lineage>
</organism>
<evidence type="ECO:0000256" key="10">
    <source>
        <dbReference type="ARBA" id="ARBA00023242"/>
    </source>
</evidence>
<dbReference type="GO" id="GO:0017183">
    <property type="term" value="P:protein histidyl modification to diphthamide"/>
    <property type="evidence" value="ECO:0007669"/>
    <property type="project" value="UniProtKB-UniPathway"/>
</dbReference>
<feature type="domain" description="DPH-type MB" evidence="12">
    <location>
        <begin position="87"/>
        <end position="161"/>
    </location>
</feature>
<dbReference type="STRING" id="36022.A0A061B2B4"/>
<dbReference type="SUPFAM" id="SSF46565">
    <property type="entry name" value="Chaperone J-domain"/>
    <property type="match status" value="1"/>
</dbReference>
<dbReference type="EMBL" id="LK052891">
    <property type="protein sequence ID" value="CDR41158.1"/>
    <property type="molecule type" value="Genomic_DNA"/>
</dbReference>
<dbReference type="PROSITE" id="PS51074">
    <property type="entry name" value="DPH_MB"/>
    <property type="match status" value="1"/>
</dbReference>
<gene>
    <name evidence="14" type="ORF">BON22_3094</name>
    <name evidence="13" type="ORF">CYFA0S_06e02850g</name>
</gene>
<keyword evidence="7" id="KW-0479">Metal-binding</keyword>
<evidence type="ECO:0000313" key="13">
    <source>
        <dbReference type="EMBL" id="CDR41158.1"/>
    </source>
</evidence>
<dbReference type="Proteomes" id="UP000189513">
    <property type="component" value="Unassembled WGS sequence"/>
</dbReference>
<keyword evidence="9" id="KW-0408">Iron</keyword>
<keyword evidence="8" id="KW-0862">Zinc</keyword>
<dbReference type="GO" id="GO:0005737">
    <property type="term" value="C:cytoplasm"/>
    <property type="evidence" value="ECO:0007669"/>
    <property type="project" value="UniProtKB-SubCell"/>
</dbReference>
<dbReference type="CDD" id="cd06257">
    <property type="entry name" value="DnaJ"/>
    <property type="match status" value="1"/>
</dbReference>
<evidence type="ECO:0000256" key="2">
    <source>
        <dbReference type="ARBA" id="ARBA00004123"/>
    </source>
</evidence>
<dbReference type="PANTHER" id="PTHR21454:SF46">
    <property type="entry name" value="DIPHTHAMIDE BIOSYNTHESIS PROTEIN 4"/>
    <property type="match status" value="1"/>
</dbReference>
<evidence type="ECO:0000259" key="11">
    <source>
        <dbReference type="PROSITE" id="PS50076"/>
    </source>
</evidence>
<dbReference type="Gene3D" id="3.10.660.10">
    <property type="entry name" value="DPH Zinc finger"/>
    <property type="match status" value="1"/>
</dbReference>
<dbReference type="Gene3D" id="1.10.287.110">
    <property type="entry name" value="DnaJ domain"/>
    <property type="match status" value="1"/>
</dbReference>
<dbReference type="GO" id="GO:0046872">
    <property type="term" value="F:metal ion binding"/>
    <property type="evidence" value="ECO:0007669"/>
    <property type="project" value="UniProtKB-KW"/>
</dbReference>
<accession>A0A061B2B4</accession>
<dbReference type="OMA" id="IIGCRGC"/>
<keyword evidence="6" id="KW-0963">Cytoplasm</keyword>
<evidence type="ECO:0000256" key="5">
    <source>
        <dbReference type="ARBA" id="ARBA00021797"/>
    </source>
</evidence>
<evidence type="ECO:0000256" key="9">
    <source>
        <dbReference type="ARBA" id="ARBA00023004"/>
    </source>
</evidence>
<dbReference type="AlphaFoldDB" id="A0A061B2B4"/>
<evidence type="ECO:0000256" key="6">
    <source>
        <dbReference type="ARBA" id="ARBA00022490"/>
    </source>
</evidence>
<dbReference type="InterPro" id="IPR001623">
    <property type="entry name" value="DnaJ_domain"/>
</dbReference>
<reference evidence="14" key="3">
    <citation type="submission" date="2017-01" db="EMBL/GenBank/DDBJ databases">
        <authorList>
            <person name="Mah S.A."/>
            <person name="Swanson W.J."/>
            <person name="Moy G.W."/>
            <person name="Vacquier V.D."/>
        </authorList>
    </citation>
    <scope>NUCLEOTIDE SEQUENCE [LARGE SCALE GENOMIC DNA]</scope>
    <source>
        <strain evidence="14">65</strain>
    </source>
</reference>
<dbReference type="InterPro" id="IPR036869">
    <property type="entry name" value="J_dom_sf"/>
</dbReference>
<evidence type="ECO:0000256" key="4">
    <source>
        <dbReference type="ARBA" id="ARBA00006169"/>
    </source>
</evidence>
<feature type="domain" description="J" evidence="11">
    <location>
        <begin position="8"/>
        <end position="72"/>
    </location>
</feature>
<dbReference type="InterPro" id="IPR036671">
    <property type="entry name" value="DPH_MB_sf"/>
</dbReference>
<keyword evidence="15" id="KW-1185">Reference proteome</keyword>
<dbReference type="VEuPathDB" id="FungiDB:BON22_3094"/>
<evidence type="ECO:0000259" key="12">
    <source>
        <dbReference type="PROSITE" id="PS51074"/>
    </source>
</evidence>
<dbReference type="OrthoDB" id="445556at2759"/>
<dbReference type="SMART" id="SM00271">
    <property type="entry name" value="DnaJ"/>
    <property type="match status" value="1"/>
</dbReference>
<reference evidence="13" key="1">
    <citation type="journal article" date="2014" name="Genome Announc.">
        <title>Genome sequence of the yeast Cyberlindnera fabianii (Hansenula fabianii).</title>
        <authorList>
            <person name="Freel K.C."/>
            <person name="Sarilar V."/>
            <person name="Neuveglise C."/>
            <person name="Devillers H."/>
            <person name="Friedrich A."/>
            <person name="Schacherer J."/>
        </authorList>
    </citation>
    <scope>NUCLEOTIDE SEQUENCE</scope>
    <source>
        <strain evidence="13">YJS4271</strain>
    </source>
</reference>
<evidence type="ECO:0000256" key="1">
    <source>
        <dbReference type="ARBA" id="ARBA00003474"/>
    </source>
</evidence>
<reference evidence="15" key="2">
    <citation type="journal article" date="2017" name="Genome Announc.">
        <title>Genome sequences of Cyberlindnera fabianii 65, Pichia kudriavzevii 129, and Saccharomyces cerevisiae 131 isolated from fermented masau fruits in Zimbabwe.</title>
        <authorList>
            <person name="van Rijswijck I.M.H."/>
            <person name="Derks M.F.L."/>
            <person name="Abee T."/>
            <person name="de Ridder D."/>
            <person name="Smid E.J."/>
        </authorList>
    </citation>
    <scope>NUCLEOTIDE SEQUENCE [LARGE SCALE GENOMIC DNA]</scope>
    <source>
        <strain evidence="15">65</strain>
    </source>
</reference>
<keyword evidence="10" id="KW-0539">Nucleus</keyword>
<dbReference type="UniPathway" id="UPA00559"/>
<dbReference type="InterPro" id="IPR044248">
    <property type="entry name" value="DPH3/4-like"/>
</dbReference>
<name>A0A061B2B4_CYBFA</name>
<evidence type="ECO:0000256" key="7">
    <source>
        <dbReference type="ARBA" id="ARBA00022723"/>
    </source>
</evidence>
<comment type="similarity">
    <text evidence="4">Belongs to the DPH4 family.</text>
</comment>